<evidence type="ECO:0000313" key="1">
    <source>
        <dbReference type="EMBL" id="KAK1859407.1"/>
    </source>
</evidence>
<reference evidence="1" key="1">
    <citation type="submission" date="2019-11" db="EMBL/GenBank/DDBJ databases">
        <title>Nori genome reveals adaptations in red seaweeds to the harsh intertidal environment.</title>
        <authorList>
            <person name="Wang D."/>
            <person name="Mao Y."/>
        </authorList>
    </citation>
    <scope>NUCLEOTIDE SEQUENCE</scope>
    <source>
        <tissue evidence="1">Gametophyte</tissue>
    </source>
</reference>
<proteinExistence type="predicted"/>
<protein>
    <submittedName>
        <fullName evidence="1">Uncharacterized protein</fullName>
    </submittedName>
</protein>
<name>A0ACC3BPI6_PYRYE</name>
<comment type="caution">
    <text evidence="1">The sequence shown here is derived from an EMBL/GenBank/DDBJ whole genome shotgun (WGS) entry which is preliminary data.</text>
</comment>
<accession>A0ACC3BPI6</accession>
<keyword evidence="2" id="KW-1185">Reference proteome</keyword>
<organism evidence="1 2">
    <name type="scientific">Pyropia yezoensis</name>
    <name type="common">Susabi-nori</name>
    <name type="synonym">Porphyra yezoensis</name>
    <dbReference type="NCBI Taxonomy" id="2788"/>
    <lineage>
        <taxon>Eukaryota</taxon>
        <taxon>Rhodophyta</taxon>
        <taxon>Bangiophyceae</taxon>
        <taxon>Bangiales</taxon>
        <taxon>Bangiaceae</taxon>
        <taxon>Pyropia</taxon>
    </lineage>
</organism>
<dbReference type="EMBL" id="CM020618">
    <property type="protein sequence ID" value="KAK1859407.1"/>
    <property type="molecule type" value="Genomic_DNA"/>
</dbReference>
<evidence type="ECO:0000313" key="2">
    <source>
        <dbReference type="Proteomes" id="UP000798662"/>
    </source>
</evidence>
<sequence>MTAGRPCPRRALAVSGRSAVLAAAAAAAAAAVLALLVCPLVVVAAGVPAVAHPSGGAPALGVSARFTREVVDTCAGIVTRGPVQCPCDFSMEVRTPGLIDSVAWELQATAQRNGKEVEVLRVSRVAATQPARDTDTPGEYTSGVVYRSISEAAAVSFRLSLVAESLAAECKNALVRVGMEPKPDACPVRNVSPGGKGGNGESTPPTGPATRVLARVGGGVLDTHVLGAHAPAAAPVARVVGGRPVRTPAEQSLLARVLGPTGTCTGSFLPPHHVVTAAHCDVSLGTTVQVFPRARGRGAPGVINMTVATAANHPRYVSRPRPLHDVAVLTLRPPTDRAADVIAAAPWPRLRLNGDADVPAAGDAVRTAGFGLVVDAGPFSDGPLFVDQPALTPAQAAAYQRDVEEPVDYPDGRDGPIPPEERLDHPAVLCTAVWRGDCSACQGDSGGPVYHVVPPSRAGRGAPTYVQVGITSYGRGCGVPDTIDVTARVATLKGWIDWQMRAAPGGTAGAEPATQS</sequence>
<dbReference type="Proteomes" id="UP000798662">
    <property type="component" value="Chromosome 1"/>
</dbReference>
<gene>
    <name evidence="1" type="ORF">I4F81_002003</name>
</gene>